<keyword evidence="2" id="KW-1185">Reference proteome</keyword>
<accession>A0A0N1IPJ2</accession>
<name>A0A0N1IPJ2_PAPMA</name>
<dbReference type="InParanoid" id="A0A0N1IPJ2"/>
<gene>
    <name evidence="1" type="ORF">RR48_02360</name>
</gene>
<dbReference type="EMBL" id="KQ460301">
    <property type="protein sequence ID" value="KPJ16129.1"/>
    <property type="molecule type" value="Genomic_DNA"/>
</dbReference>
<dbReference type="AlphaFoldDB" id="A0A0N1IPJ2"/>
<reference evidence="1 2" key="1">
    <citation type="journal article" date="2015" name="Nat. Commun.">
        <title>Outbred genome sequencing and CRISPR/Cas9 gene editing in butterflies.</title>
        <authorList>
            <person name="Li X."/>
            <person name="Fan D."/>
            <person name="Zhang W."/>
            <person name="Liu G."/>
            <person name="Zhang L."/>
            <person name="Zhao L."/>
            <person name="Fang X."/>
            <person name="Chen L."/>
            <person name="Dong Y."/>
            <person name="Chen Y."/>
            <person name="Ding Y."/>
            <person name="Zhao R."/>
            <person name="Feng M."/>
            <person name="Zhu Y."/>
            <person name="Feng Y."/>
            <person name="Jiang X."/>
            <person name="Zhu D."/>
            <person name="Xiang H."/>
            <person name="Feng X."/>
            <person name="Li S."/>
            <person name="Wang J."/>
            <person name="Zhang G."/>
            <person name="Kronforst M.R."/>
            <person name="Wang W."/>
        </authorList>
    </citation>
    <scope>NUCLEOTIDE SEQUENCE [LARGE SCALE GENOMIC DNA]</scope>
    <source>
        <strain evidence="1">Ya'a_city_454_Pm</strain>
        <tissue evidence="1">Whole body</tissue>
    </source>
</reference>
<organism evidence="1 2">
    <name type="scientific">Papilio machaon</name>
    <name type="common">Old World swallowtail butterfly</name>
    <dbReference type="NCBI Taxonomy" id="76193"/>
    <lineage>
        <taxon>Eukaryota</taxon>
        <taxon>Metazoa</taxon>
        <taxon>Ecdysozoa</taxon>
        <taxon>Arthropoda</taxon>
        <taxon>Hexapoda</taxon>
        <taxon>Insecta</taxon>
        <taxon>Pterygota</taxon>
        <taxon>Neoptera</taxon>
        <taxon>Endopterygota</taxon>
        <taxon>Lepidoptera</taxon>
        <taxon>Glossata</taxon>
        <taxon>Ditrysia</taxon>
        <taxon>Papilionoidea</taxon>
        <taxon>Papilionidae</taxon>
        <taxon>Papilioninae</taxon>
        <taxon>Papilio</taxon>
    </lineage>
</organism>
<sequence length="66" mass="7569">MEKHDALDLWHEHAPVEVVECGETSRAFRQCGRSAPPRARTLAAAATIRRALHYTPYKNKQSFYNN</sequence>
<proteinExistence type="predicted"/>
<dbReference type="Proteomes" id="UP000053240">
    <property type="component" value="Unassembled WGS sequence"/>
</dbReference>
<protein>
    <submittedName>
        <fullName evidence="1">Uncharacterized protein</fullName>
    </submittedName>
</protein>
<evidence type="ECO:0000313" key="2">
    <source>
        <dbReference type="Proteomes" id="UP000053240"/>
    </source>
</evidence>
<evidence type="ECO:0000313" key="1">
    <source>
        <dbReference type="EMBL" id="KPJ16129.1"/>
    </source>
</evidence>